<accession>A0A4P8DL11</accession>
<name>A0A4P8DL11_STAAU</name>
<dbReference type="AlphaFoldDB" id="A0A4P8DL11"/>
<keyword evidence="2" id="KW-0614">Plasmid</keyword>
<protein>
    <submittedName>
        <fullName evidence="2">Putative replication initiation protein</fullName>
    </submittedName>
</protein>
<dbReference type="InterPro" id="IPR056906">
    <property type="entry name" value="ORF2/G2P_dom"/>
</dbReference>
<evidence type="ECO:0000259" key="1">
    <source>
        <dbReference type="Pfam" id="PF23343"/>
    </source>
</evidence>
<geneLocation type="plasmid" evidence="2">
    <name>pAvY-B1</name>
</geneLocation>
<proteinExistence type="predicted"/>
<dbReference type="RefSeq" id="WP_219726469.1">
    <property type="nucleotide sequence ID" value="NZ_CP042156.1"/>
</dbReference>
<reference evidence="2" key="1">
    <citation type="journal article" date="2019" name="Front. Microbiol.">
        <title>Prevalence of Antibiotic and Heavy Metal Resistance Determinants and Virulence-Related Genetic Elements in Plasmids of Staphylococcus aureus.</title>
        <authorList>
            <person name="Bukowski M."/>
            <person name="Piwowarczyk R."/>
            <person name="Madry A."/>
            <person name="Zagorski-Przybylo R."/>
            <person name="Hydzik M."/>
            <person name="Wladyka B."/>
        </authorList>
    </citation>
    <scope>NUCLEOTIDE SEQUENCE</scope>
    <source>
        <strain evidence="2">Pa2</strain>
        <plasmid evidence="2">pAvY-B1</plasmid>
    </source>
</reference>
<dbReference type="EMBL" id="MK388403">
    <property type="protein sequence ID" value="QCL11084.1"/>
    <property type="molecule type" value="Genomic_DNA"/>
</dbReference>
<sequence>MSRPKMIYLEDEKTILDFHKNLTGGRLVVYLTYDQSNDRFGPLKNTYDLKVKSYDNGVYKVCWYKNSRKKSNTSIHQKFNLEKRLKMSKEELEKLEEEQRKSHIFEVKNLIKDYVLCNHFDMFWTLTFDPKKYGGEISDDLAYELMSKFLHNMRRRHKRKSDKPFNYIAVPERHKSGQIHWHMITGNVEPNLVDSGKTYKKQKIYNCTDWQYGFTNVQKVRSKSKVSSYMTKYITKDLLYSPVRKHKAKYWSSKGLKLPKVYAGNYSDLSSILPLYNENGELKPTHSNDVCDIWLFKV</sequence>
<organism evidence="2">
    <name type="scientific">Staphylococcus aureus</name>
    <dbReference type="NCBI Taxonomy" id="1280"/>
    <lineage>
        <taxon>Bacteria</taxon>
        <taxon>Bacillati</taxon>
        <taxon>Bacillota</taxon>
        <taxon>Bacilli</taxon>
        <taxon>Bacillales</taxon>
        <taxon>Staphylococcaceae</taxon>
        <taxon>Staphylococcus</taxon>
    </lineage>
</organism>
<evidence type="ECO:0000313" key="2">
    <source>
        <dbReference type="EMBL" id="QCL11084.1"/>
    </source>
</evidence>
<gene>
    <name evidence="2" type="ORF">D0Y79_c00000</name>
</gene>
<feature type="domain" description="Replication-associated protein ORF2/G2P" evidence="1">
    <location>
        <begin position="122"/>
        <end position="237"/>
    </location>
</feature>
<dbReference type="Pfam" id="PF23343">
    <property type="entry name" value="REP_ORF2-G2P"/>
    <property type="match status" value="1"/>
</dbReference>